<dbReference type="RefSeq" id="WP_145617950.1">
    <property type="nucleotide sequence ID" value="NZ_VITO01000009.1"/>
</dbReference>
<dbReference type="AlphaFoldDB" id="A0A560FVL2"/>
<dbReference type="FunFam" id="3.40.50.720:FF:000446">
    <property type="entry name" value="Short chain dehydrogenase"/>
    <property type="match status" value="1"/>
</dbReference>
<dbReference type="InterPro" id="IPR036291">
    <property type="entry name" value="NAD(P)-bd_dom_sf"/>
</dbReference>
<dbReference type="PANTHER" id="PTHR45024">
    <property type="entry name" value="DEHYDROGENASES, SHORT CHAIN"/>
    <property type="match status" value="1"/>
</dbReference>
<dbReference type="InterPro" id="IPR002347">
    <property type="entry name" value="SDR_fam"/>
</dbReference>
<dbReference type="Gene3D" id="3.40.50.720">
    <property type="entry name" value="NAD(P)-binding Rossmann-like Domain"/>
    <property type="match status" value="1"/>
</dbReference>
<dbReference type="InterPro" id="IPR051687">
    <property type="entry name" value="Peroxisomal_Beta-Oxidation"/>
</dbReference>
<dbReference type="PANTHER" id="PTHR45024:SF2">
    <property type="entry name" value="SCP2 DOMAIN-CONTAINING PROTEIN"/>
    <property type="match status" value="1"/>
</dbReference>
<evidence type="ECO:0000313" key="6">
    <source>
        <dbReference type="Proteomes" id="UP000316545"/>
    </source>
</evidence>
<name>A0A560FVL2_9PROT</name>
<dbReference type="GO" id="GO:0016491">
    <property type="term" value="F:oxidoreductase activity"/>
    <property type="evidence" value="ECO:0007669"/>
    <property type="project" value="UniProtKB-KW"/>
</dbReference>
<proteinExistence type="inferred from homology"/>
<evidence type="ECO:0000313" key="5">
    <source>
        <dbReference type="EMBL" id="TWB25686.1"/>
    </source>
</evidence>
<dbReference type="SMART" id="SM00822">
    <property type="entry name" value="PKS_KR"/>
    <property type="match status" value="1"/>
</dbReference>
<dbReference type="Pfam" id="PF00106">
    <property type="entry name" value="adh_short"/>
    <property type="match status" value="1"/>
</dbReference>
<evidence type="ECO:0000256" key="1">
    <source>
        <dbReference type="ARBA" id="ARBA00006484"/>
    </source>
</evidence>
<dbReference type="NCBIfam" id="NF005861">
    <property type="entry name" value="PRK07791.1"/>
    <property type="match status" value="1"/>
</dbReference>
<dbReference type="InterPro" id="IPR020904">
    <property type="entry name" value="Sc_DH/Rdtase_CS"/>
</dbReference>
<organism evidence="5 6">
    <name type="scientific">Nitrospirillum amazonense</name>
    <dbReference type="NCBI Taxonomy" id="28077"/>
    <lineage>
        <taxon>Bacteria</taxon>
        <taxon>Pseudomonadati</taxon>
        <taxon>Pseudomonadota</taxon>
        <taxon>Alphaproteobacteria</taxon>
        <taxon>Rhodospirillales</taxon>
        <taxon>Azospirillaceae</taxon>
        <taxon>Nitrospirillum</taxon>
    </lineage>
</organism>
<protein>
    <submittedName>
        <fullName evidence="5">NAD(P)-dependent dehydrogenase (Short-subunit alcohol dehydrogenase family)</fullName>
    </submittedName>
</protein>
<dbReference type="Proteomes" id="UP000316545">
    <property type="component" value="Unassembled WGS sequence"/>
</dbReference>
<evidence type="ECO:0000259" key="4">
    <source>
        <dbReference type="SMART" id="SM00822"/>
    </source>
</evidence>
<dbReference type="PROSITE" id="PS00061">
    <property type="entry name" value="ADH_SHORT"/>
    <property type="match status" value="1"/>
</dbReference>
<feature type="domain" description="Ketoreductase" evidence="4">
    <location>
        <begin position="8"/>
        <end position="203"/>
    </location>
</feature>
<sequence>MSRICEGRVVVVTGAGNGLGRAYALGLAAEGARVVVNDLGVGTHGESGATEGAAARVVNEIRAAGGQAVANTDDVTDWDAGGRIVECALDSFGDLHAVVNNAGFVRDRMFVSCTPDEWDAVLRVHLRGHFCTSRHAVDFWRARQKAGHTVDARIINTTSGAGLQGSIGQSAYSAAKGGIATLTLVQAAELGRYGITANALAPNARTRMTEGAFAAEMNRQEGDLDIYAPENTAPLVAWLCSAQSREVTGQVFELKGGRLWLSQGWTDSVAIDKKARWAADELGPAIQDLLRARMPPKPVYGAG</sequence>
<comment type="similarity">
    <text evidence="1 3">Belongs to the short-chain dehydrogenases/reductases (SDR) family.</text>
</comment>
<gene>
    <name evidence="5" type="ORF">FBZ88_10983</name>
</gene>
<dbReference type="EMBL" id="VITO01000009">
    <property type="protein sequence ID" value="TWB25686.1"/>
    <property type="molecule type" value="Genomic_DNA"/>
</dbReference>
<keyword evidence="2" id="KW-0560">Oxidoreductase</keyword>
<dbReference type="InterPro" id="IPR057326">
    <property type="entry name" value="KR_dom"/>
</dbReference>
<dbReference type="PRINTS" id="PR00081">
    <property type="entry name" value="GDHRDH"/>
</dbReference>
<accession>A0A560FVL2</accession>
<dbReference type="SUPFAM" id="SSF51735">
    <property type="entry name" value="NAD(P)-binding Rossmann-fold domains"/>
    <property type="match status" value="1"/>
</dbReference>
<evidence type="ECO:0000256" key="3">
    <source>
        <dbReference type="RuleBase" id="RU000363"/>
    </source>
</evidence>
<reference evidence="5 6" key="1">
    <citation type="submission" date="2019-06" db="EMBL/GenBank/DDBJ databases">
        <title>Genomic Encyclopedia of Type Strains, Phase IV (KMG-V): Genome sequencing to study the core and pangenomes of soil and plant-associated prokaryotes.</title>
        <authorList>
            <person name="Whitman W."/>
        </authorList>
    </citation>
    <scope>NUCLEOTIDE SEQUENCE [LARGE SCALE GENOMIC DNA]</scope>
    <source>
        <strain evidence="5 6">BR 11865</strain>
    </source>
</reference>
<comment type="caution">
    <text evidence="5">The sequence shown here is derived from an EMBL/GenBank/DDBJ whole genome shotgun (WGS) entry which is preliminary data.</text>
</comment>
<evidence type="ECO:0000256" key="2">
    <source>
        <dbReference type="ARBA" id="ARBA00023002"/>
    </source>
</evidence>
<keyword evidence="6" id="KW-1185">Reference proteome</keyword>
<dbReference type="PRINTS" id="PR00080">
    <property type="entry name" value="SDRFAMILY"/>
</dbReference>